<dbReference type="AlphaFoldDB" id="A0A1L3SZT3"/>
<accession>A0A1L3SZT3</accession>
<evidence type="ECO:0000313" key="2">
    <source>
        <dbReference type="Proteomes" id="UP000182840"/>
    </source>
</evidence>
<dbReference type="Proteomes" id="UP000182840">
    <property type="component" value="Plasmid unnamed1"/>
</dbReference>
<geneLocation type="plasmid" evidence="1">
    <name>unnamed1</name>
</geneLocation>
<sequence>MPPQAVASRSLTPLVNSVNAFPSDEKEFIMTRIFNPYIALDTIDAIRSKVLIGRDECRTQFARTLHANLAGMLDAMRADVEKEVPYWIEQNAKRHRSERDRSLFELYFMRPCFEQHWIDEGPHSVLDEISVTVYAVEPGIACGVTLSHTDVPASELEGLDAFFADIKLKLGVTIKAAKLTHRR</sequence>
<proteinExistence type="predicted"/>
<name>A0A1L3SZT3_9HYPH</name>
<organism evidence="1 2">
    <name type="scientific">Aquibium oceanicum</name>
    <dbReference type="NCBI Taxonomy" id="1670800"/>
    <lineage>
        <taxon>Bacteria</taxon>
        <taxon>Pseudomonadati</taxon>
        <taxon>Pseudomonadota</taxon>
        <taxon>Alphaproteobacteria</taxon>
        <taxon>Hyphomicrobiales</taxon>
        <taxon>Phyllobacteriaceae</taxon>
        <taxon>Aquibium</taxon>
    </lineage>
</organism>
<evidence type="ECO:0000313" key="1">
    <source>
        <dbReference type="EMBL" id="APH74890.1"/>
    </source>
</evidence>
<dbReference type="KEGG" id="meso:BSQ44_25665"/>
<keyword evidence="2" id="KW-1185">Reference proteome</keyword>
<gene>
    <name evidence="1" type="ORF">BSQ44_25665</name>
</gene>
<dbReference type="EMBL" id="CP018172">
    <property type="protein sequence ID" value="APH74890.1"/>
    <property type="molecule type" value="Genomic_DNA"/>
</dbReference>
<protein>
    <submittedName>
        <fullName evidence="1">Uncharacterized protein</fullName>
    </submittedName>
</protein>
<reference evidence="1 2" key="1">
    <citation type="submission" date="2016-11" db="EMBL/GenBank/DDBJ databases">
        <title>Mesorhizobium oceanicum sp. nov., isolated from deep seawater in South China Sea.</title>
        <authorList>
            <person name="Fu G.-Y."/>
        </authorList>
    </citation>
    <scope>NUCLEOTIDE SEQUENCE [LARGE SCALE GENOMIC DNA]</scope>
    <source>
        <strain evidence="1 2">B7</strain>
        <plasmid evidence="2">Plasmid unnamed1</plasmid>
    </source>
</reference>
<keyword evidence="1" id="KW-0614">Plasmid</keyword>